<feature type="compositionally biased region" description="Polar residues" evidence="1">
    <location>
        <begin position="20"/>
        <end position="30"/>
    </location>
</feature>
<dbReference type="AlphaFoldDB" id="A0A8S1ADE9"/>
<name>A0A8S1ADE9_ARCPL</name>
<dbReference type="PANTHER" id="PTHR12247">
    <property type="entry name" value="POLYCOMB GROUP PROTEIN"/>
    <property type="match status" value="1"/>
</dbReference>
<dbReference type="Proteomes" id="UP000494106">
    <property type="component" value="Unassembled WGS sequence"/>
</dbReference>
<dbReference type="SUPFAM" id="SSF57903">
    <property type="entry name" value="FYVE/PHD zinc finger"/>
    <property type="match status" value="1"/>
</dbReference>
<proteinExistence type="predicted"/>
<dbReference type="Gene3D" id="1.10.150.50">
    <property type="entry name" value="Transcription Factor, Ets-1"/>
    <property type="match status" value="1"/>
</dbReference>
<keyword evidence="3" id="KW-1185">Reference proteome</keyword>
<dbReference type="GO" id="GO:0003682">
    <property type="term" value="F:chromatin binding"/>
    <property type="evidence" value="ECO:0007669"/>
    <property type="project" value="TreeGrafter"/>
</dbReference>
<reference evidence="2 3" key="1">
    <citation type="submission" date="2020-04" db="EMBL/GenBank/DDBJ databases">
        <authorList>
            <person name="Wallbank WR R."/>
            <person name="Pardo Diaz C."/>
            <person name="Kozak K."/>
            <person name="Martin S."/>
            <person name="Jiggins C."/>
            <person name="Moest M."/>
            <person name="Warren A I."/>
            <person name="Byers J.R.P. K."/>
            <person name="Montejo-Kovacevich G."/>
            <person name="Yen C E."/>
        </authorList>
    </citation>
    <scope>NUCLEOTIDE SEQUENCE [LARGE SCALE GENOMIC DNA]</scope>
</reference>
<dbReference type="Gene3D" id="3.30.40.10">
    <property type="entry name" value="Zinc/RING finger domain, C3HC4 (zinc finger)"/>
    <property type="match status" value="1"/>
</dbReference>
<dbReference type="OrthoDB" id="10004495at2759"/>
<dbReference type="GO" id="GO:0045892">
    <property type="term" value="P:negative regulation of DNA-templated transcription"/>
    <property type="evidence" value="ECO:0007669"/>
    <property type="project" value="TreeGrafter"/>
</dbReference>
<feature type="region of interest" description="Disordered" evidence="1">
    <location>
        <begin position="70"/>
        <end position="117"/>
    </location>
</feature>
<dbReference type="EMBL" id="CADEBC010000519">
    <property type="protein sequence ID" value="CAB3243018.1"/>
    <property type="molecule type" value="Genomic_DNA"/>
</dbReference>
<organism evidence="2 3">
    <name type="scientific">Arctia plantaginis</name>
    <name type="common">Wood tiger moth</name>
    <name type="synonym">Phalaena plantaginis</name>
    <dbReference type="NCBI Taxonomy" id="874455"/>
    <lineage>
        <taxon>Eukaryota</taxon>
        <taxon>Metazoa</taxon>
        <taxon>Ecdysozoa</taxon>
        <taxon>Arthropoda</taxon>
        <taxon>Hexapoda</taxon>
        <taxon>Insecta</taxon>
        <taxon>Pterygota</taxon>
        <taxon>Neoptera</taxon>
        <taxon>Endopterygota</taxon>
        <taxon>Lepidoptera</taxon>
        <taxon>Glossata</taxon>
        <taxon>Ditrysia</taxon>
        <taxon>Noctuoidea</taxon>
        <taxon>Erebidae</taxon>
        <taxon>Arctiinae</taxon>
        <taxon>Arctia</taxon>
    </lineage>
</organism>
<feature type="compositionally biased region" description="Low complexity" evidence="1">
    <location>
        <begin position="43"/>
        <end position="56"/>
    </location>
</feature>
<dbReference type="InterPro" id="IPR013083">
    <property type="entry name" value="Znf_RING/FYVE/PHD"/>
</dbReference>
<dbReference type="GO" id="GO:0042393">
    <property type="term" value="F:histone binding"/>
    <property type="evidence" value="ECO:0007669"/>
    <property type="project" value="TreeGrafter"/>
</dbReference>
<accession>A0A8S1ADE9</accession>
<evidence type="ECO:0008006" key="4">
    <source>
        <dbReference type="Google" id="ProtNLM"/>
    </source>
</evidence>
<evidence type="ECO:0000313" key="3">
    <source>
        <dbReference type="Proteomes" id="UP000494106"/>
    </source>
</evidence>
<dbReference type="PANTHER" id="PTHR12247:SF139">
    <property type="entry name" value="ATHERIN-RELATED"/>
    <property type="match status" value="1"/>
</dbReference>
<comment type="caution">
    <text evidence="2">The sequence shown here is derived from an EMBL/GenBank/DDBJ whole genome shotgun (WGS) entry which is preliminary data.</text>
</comment>
<feature type="region of interest" description="Disordered" evidence="1">
    <location>
        <begin position="20"/>
        <end position="58"/>
    </location>
</feature>
<gene>
    <name evidence="2" type="ORF">APLA_LOCUS9300</name>
</gene>
<dbReference type="SUPFAM" id="SSF47769">
    <property type="entry name" value="SAM/Pointed domain"/>
    <property type="match status" value="1"/>
</dbReference>
<dbReference type="GO" id="GO:0005634">
    <property type="term" value="C:nucleus"/>
    <property type="evidence" value="ECO:0007669"/>
    <property type="project" value="TreeGrafter"/>
</dbReference>
<sequence length="326" mass="35952">MVRILILTAQKSLAQLMTLPANSSCRSSPQRMRGSPKKRDDISSNGASSNASLNTSVRVSERLKVAKKVFDPSDNNVPSKRKRGRPVGSLNKNTIKKGLMKAGHHKSGDEGASESQVALDGNKKTIQSCSGILKSRPDNTWQGPHRKACVVCCDTNDIGILTVCSSCSDAFHALCHLPCIPKRLQAWDKWQCSKCMLSRLTVMQSPAIIGKSVDYTAQSTLPTDPFWKPHELDRAPSKLADNLPVDLSIPDITNWTADDVFNYFTKYLPEAASILKEQEYDGKALSTARREDIVRGLGLPLGPALALYRIIVKLQTRKDDWTMCWG</sequence>
<protein>
    <recommendedName>
        <fullName evidence="4">PHD-type domain-containing protein</fullName>
    </recommendedName>
</protein>
<dbReference type="InterPro" id="IPR013761">
    <property type="entry name" value="SAM/pointed_sf"/>
</dbReference>
<dbReference type="InterPro" id="IPR011011">
    <property type="entry name" value="Znf_FYVE_PHD"/>
</dbReference>
<evidence type="ECO:0000313" key="2">
    <source>
        <dbReference type="EMBL" id="CAB3243018.1"/>
    </source>
</evidence>
<feature type="compositionally biased region" description="Basic residues" evidence="1">
    <location>
        <begin position="94"/>
        <end position="105"/>
    </location>
</feature>
<dbReference type="InterPro" id="IPR050548">
    <property type="entry name" value="PcG_chromatin_remod_factors"/>
</dbReference>
<evidence type="ECO:0000256" key="1">
    <source>
        <dbReference type="SAM" id="MobiDB-lite"/>
    </source>
</evidence>